<reference evidence="2" key="1">
    <citation type="journal article" date="2013" name="Science">
        <title>The Amborella genome and the evolution of flowering plants.</title>
        <authorList>
            <consortium name="Amborella Genome Project"/>
        </authorList>
    </citation>
    <scope>NUCLEOTIDE SEQUENCE [LARGE SCALE GENOMIC DNA]</scope>
</reference>
<dbReference type="Gramene" id="ERN04456">
    <property type="protein sequence ID" value="ERN04456"/>
    <property type="gene ID" value="AMTR_s00133p00113310"/>
</dbReference>
<dbReference type="EMBL" id="KI394265">
    <property type="protein sequence ID" value="ERN04456.1"/>
    <property type="molecule type" value="Genomic_DNA"/>
</dbReference>
<gene>
    <name evidence="1" type="ORF">AMTR_s00133p00113310</name>
</gene>
<protein>
    <submittedName>
        <fullName evidence="1">Uncharacterized protein</fullName>
    </submittedName>
</protein>
<evidence type="ECO:0000313" key="1">
    <source>
        <dbReference type="EMBL" id="ERN04456.1"/>
    </source>
</evidence>
<dbReference type="Proteomes" id="UP000017836">
    <property type="component" value="Unassembled WGS sequence"/>
</dbReference>
<accession>W1PA14</accession>
<proteinExistence type="predicted"/>
<dbReference type="HOGENOM" id="CLU_1995719_0_0_1"/>
<name>W1PA14_AMBTC</name>
<sequence>MAGLGPHPPLLPLCKAPGYLRAAFFSIFRRLVSHLAIHLYPFETKCKIGVYTLVELGVTAWFGISPIPTWSYSDHPKGKYFEFLEKQYGNGHKENDGGHEYDYRKMLPLGPVISHHWLVVVRERP</sequence>
<organism evidence="1 2">
    <name type="scientific">Amborella trichopoda</name>
    <dbReference type="NCBI Taxonomy" id="13333"/>
    <lineage>
        <taxon>Eukaryota</taxon>
        <taxon>Viridiplantae</taxon>
        <taxon>Streptophyta</taxon>
        <taxon>Embryophyta</taxon>
        <taxon>Tracheophyta</taxon>
        <taxon>Spermatophyta</taxon>
        <taxon>Magnoliopsida</taxon>
        <taxon>Amborellales</taxon>
        <taxon>Amborellaceae</taxon>
        <taxon>Amborella</taxon>
    </lineage>
</organism>
<evidence type="ECO:0000313" key="2">
    <source>
        <dbReference type="Proteomes" id="UP000017836"/>
    </source>
</evidence>
<keyword evidence="2" id="KW-1185">Reference proteome</keyword>
<dbReference type="AlphaFoldDB" id="W1PA14"/>